<dbReference type="AlphaFoldDB" id="A0A0D7A4A9"/>
<sequence>MSMAGHGLSLKRDSATAQGAWHRSNDNLPPIRSVLVNQFKNTPYLASDSGSDADTDVPSTEWLKHVREAGASGGAVQYRCVWPDGRGGTCGYTAKRSPVKRHVEDKHMGKRQKSNLNNHINARHTGQNPYKCEYGCGASYPDSARRLRHQVKVHNYVPKETKPRAAAGKSSDYETVKPWTA</sequence>
<feature type="region of interest" description="Disordered" evidence="2">
    <location>
        <begin position="156"/>
        <end position="181"/>
    </location>
</feature>
<keyword evidence="1" id="KW-0862">Zinc</keyword>
<dbReference type="InterPro" id="IPR013087">
    <property type="entry name" value="Znf_C2H2_type"/>
</dbReference>
<evidence type="ECO:0000256" key="2">
    <source>
        <dbReference type="SAM" id="MobiDB-lite"/>
    </source>
</evidence>
<keyword evidence="1" id="KW-0863">Zinc-finger</keyword>
<dbReference type="OrthoDB" id="654211at2759"/>
<reference evidence="4 5" key="1">
    <citation type="journal article" date="2015" name="Fungal Genet. Biol.">
        <title>Evolution of novel wood decay mechanisms in Agaricales revealed by the genome sequences of Fistulina hepatica and Cylindrobasidium torrendii.</title>
        <authorList>
            <person name="Floudas D."/>
            <person name="Held B.W."/>
            <person name="Riley R."/>
            <person name="Nagy L.G."/>
            <person name="Koehler G."/>
            <person name="Ransdell A.S."/>
            <person name="Younus H."/>
            <person name="Chow J."/>
            <person name="Chiniquy J."/>
            <person name="Lipzen A."/>
            <person name="Tritt A."/>
            <person name="Sun H."/>
            <person name="Haridas S."/>
            <person name="LaButti K."/>
            <person name="Ohm R.A."/>
            <person name="Kues U."/>
            <person name="Blanchette R.A."/>
            <person name="Grigoriev I.V."/>
            <person name="Minto R.E."/>
            <person name="Hibbett D.S."/>
        </authorList>
    </citation>
    <scope>NUCLEOTIDE SEQUENCE [LARGE SCALE GENOMIC DNA]</scope>
    <source>
        <strain evidence="4 5">ATCC 64428</strain>
    </source>
</reference>
<gene>
    <name evidence="4" type="ORF">FISHEDRAFT_61767</name>
</gene>
<keyword evidence="5" id="KW-1185">Reference proteome</keyword>
<evidence type="ECO:0000259" key="3">
    <source>
        <dbReference type="PROSITE" id="PS50157"/>
    </source>
</evidence>
<accession>A0A0D7A4A9</accession>
<dbReference type="EMBL" id="KN882067">
    <property type="protein sequence ID" value="KIY44741.1"/>
    <property type="molecule type" value="Genomic_DNA"/>
</dbReference>
<dbReference type="Proteomes" id="UP000054144">
    <property type="component" value="Unassembled WGS sequence"/>
</dbReference>
<dbReference type="Gene3D" id="3.30.160.60">
    <property type="entry name" value="Classic Zinc Finger"/>
    <property type="match status" value="1"/>
</dbReference>
<feature type="domain" description="C2H2-type" evidence="3">
    <location>
        <begin position="130"/>
        <end position="154"/>
    </location>
</feature>
<dbReference type="GO" id="GO:0008270">
    <property type="term" value="F:zinc ion binding"/>
    <property type="evidence" value="ECO:0007669"/>
    <property type="project" value="UniProtKB-KW"/>
</dbReference>
<dbReference type="PROSITE" id="PS50157">
    <property type="entry name" value="ZINC_FINGER_C2H2_2"/>
    <property type="match status" value="1"/>
</dbReference>
<organism evidence="4 5">
    <name type="scientific">Fistulina hepatica ATCC 64428</name>
    <dbReference type="NCBI Taxonomy" id="1128425"/>
    <lineage>
        <taxon>Eukaryota</taxon>
        <taxon>Fungi</taxon>
        <taxon>Dikarya</taxon>
        <taxon>Basidiomycota</taxon>
        <taxon>Agaricomycotina</taxon>
        <taxon>Agaricomycetes</taxon>
        <taxon>Agaricomycetidae</taxon>
        <taxon>Agaricales</taxon>
        <taxon>Fistulinaceae</taxon>
        <taxon>Fistulina</taxon>
    </lineage>
</organism>
<keyword evidence="1" id="KW-0479">Metal-binding</keyword>
<evidence type="ECO:0000313" key="4">
    <source>
        <dbReference type="EMBL" id="KIY44741.1"/>
    </source>
</evidence>
<evidence type="ECO:0000313" key="5">
    <source>
        <dbReference type="Proteomes" id="UP000054144"/>
    </source>
</evidence>
<dbReference type="InterPro" id="IPR036236">
    <property type="entry name" value="Znf_C2H2_sf"/>
</dbReference>
<dbReference type="PROSITE" id="PS00028">
    <property type="entry name" value="ZINC_FINGER_C2H2_1"/>
    <property type="match status" value="1"/>
</dbReference>
<dbReference type="SUPFAM" id="SSF57667">
    <property type="entry name" value="beta-beta-alpha zinc fingers"/>
    <property type="match status" value="1"/>
</dbReference>
<protein>
    <recommendedName>
        <fullName evidence="3">C2H2-type domain-containing protein</fullName>
    </recommendedName>
</protein>
<evidence type="ECO:0000256" key="1">
    <source>
        <dbReference type="PROSITE-ProRule" id="PRU00042"/>
    </source>
</evidence>
<name>A0A0D7A4A9_9AGAR</name>
<proteinExistence type="predicted"/>